<dbReference type="AlphaFoldDB" id="A0A167FFE9"/>
<name>A0A167FFE9_CALVF</name>
<dbReference type="Proteomes" id="UP000076738">
    <property type="component" value="Unassembled WGS sequence"/>
</dbReference>
<dbReference type="InterPro" id="IPR015943">
    <property type="entry name" value="WD40/YVTN_repeat-like_dom_sf"/>
</dbReference>
<evidence type="ECO:0000313" key="5">
    <source>
        <dbReference type="EMBL" id="KZO89434.1"/>
    </source>
</evidence>
<evidence type="ECO:0000256" key="3">
    <source>
        <dbReference type="PROSITE-ProRule" id="PRU00221"/>
    </source>
</evidence>
<dbReference type="InterPro" id="IPR050349">
    <property type="entry name" value="WD_LIS1/nudF_dynein_reg"/>
</dbReference>
<reference evidence="5 6" key="1">
    <citation type="journal article" date="2016" name="Mol. Biol. Evol.">
        <title>Comparative Genomics of Early-Diverging Mushroom-Forming Fungi Provides Insights into the Origins of Lignocellulose Decay Capabilities.</title>
        <authorList>
            <person name="Nagy L.G."/>
            <person name="Riley R."/>
            <person name="Tritt A."/>
            <person name="Adam C."/>
            <person name="Daum C."/>
            <person name="Floudas D."/>
            <person name="Sun H."/>
            <person name="Yadav J.S."/>
            <person name="Pangilinan J."/>
            <person name="Larsson K.H."/>
            <person name="Matsuura K."/>
            <person name="Barry K."/>
            <person name="Labutti K."/>
            <person name="Kuo R."/>
            <person name="Ohm R.A."/>
            <person name="Bhattacharya S.S."/>
            <person name="Shirouzu T."/>
            <person name="Yoshinaga Y."/>
            <person name="Martin F.M."/>
            <person name="Grigoriev I.V."/>
            <person name="Hibbett D.S."/>
        </authorList>
    </citation>
    <scope>NUCLEOTIDE SEQUENCE [LARGE SCALE GENOMIC DNA]</scope>
    <source>
        <strain evidence="5 6">TUFC12733</strain>
    </source>
</reference>
<dbReference type="PROSITE" id="PS50294">
    <property type="entry name" value="WD_REPEATS_REGION"/>
    <property type="match status" value="2"/>
</dbReference>
<dbReference type="PROSITE" id="PS50082">
    <property type="entry name" value="WD_REPEATS_2"/>
    <property type="match status" value="2"/>
</dbReference>
<dbReference type="EMBL" id="KV417417">
    <property type="protein sequence ID" value="KZO89434.1"/>
    <property type="molecule type" value="Genomic_DNA"/>
</dbReference>
<dbReference type="PROSITE" id="PS00678">
    <property type="entry name" value="WD_REPEATS_1"/>
    <property type="match status" value="2"/>
</dbReference>
<proteinExistence type="predicted"/>
<evidence type="ECO:0000313" key="6">
    <source>
        <dbReference type="Proteomes" id="UP000076738"/>
    </source>
</evidence>
<dbReference type="SUPFAM" id="SSF50978">
    <property type="entry name" value="WD40 repeat-like"/>
    <property type="match status" value="1"/>
</dbReference>
<gene>
    <name evidence="5" type="ORF">CALVIDRAFT_491785</name>
</gene>
<organism evidence="5 6">
    <name type="scientific">Calocera viscosa (strain TUFC12733)</name>
    <dbReference type="NCBI Taxonomy" id="1330018"/>
    <lineage>
        <taxon>Eukaryota</taxon>
        <taxon>Fungi</taxon>
        <taxon>Dikarya</taxon>
        <taxon>Basidiomycota</taxon>
        <taxon>Agaricomycotina</taxon>
        <taxon>Dacrymycetes</taxon>
        <taxon>Dacrymycetales</taxon>
        <taxon>Dacrymycetaceae</taxon>
        <taxon>Calocera</taxon>
    </lineage>
</organism>
<feature type="repeat" description="WD" evidence="3">
    <location>
        <begin position="1"/>
        <end position="42"/>
    </location>
</feature>
<evidence type="ECO:0000256" key="1">
    <source>
        <dbReference type="ARBA" id="ARBA00022574"/>
    </source>
</evidence>
<dbReference type="InterPro" id="IPR001680">
    <property type="entry name" value="WD40_rpt"/>
</dbReference>
<keyword evidence="2" id="KW-0677">Repeat</keyword>
<keyword evidence="1 3" id="KW-0853">WD repeat</keyword>
<dbReference type="OrthoDB" id="3267146at2759"/>
<dbReference type="InterPro" id="IPR036322">
    <property type="entry name" value="WD40_repeat_dom_sf"/>
</dbReference>
<evidence type="ECO:0000256" key="4">
    <source>
        <dbReference type="SAM" id="MobiDB-lite"/>
    </source>
</evidence>
<dbReference type="PANTHER" id="PTHR44129">
    <property type="entry name" value="WD REPEAT-CONTAINING PROTEIN POP1"/>
    <property type="match status" value="1"/>
</dbReference>
<dbReference type="Pfam" id="PF00400">
    <property type="entry name" value="WD40"/>
    <property type="match status" value="2"/>
</dbReference>
<feature type="region of interest" description="Disordered" evidence="4">
    <location>
        <begin position="131"/>
        <end position="152"/>
    </location>
</feature>
<dbReference type="SMART" id="SM00320">
    <property type="entry name" value="WD40"/>
    <property type="match status" value="2"/>
</dbReference>
<dbReference type="STRING" id="1330018.A0A167FFE9"/>
<evidence type="ECO:0000256" key="2">
    <source>
        <dbReference type="ARBA" id="ARBA00022737"/>
    </source>
</evidence>
<sequence length="152" mass="16903">LIGHTDAVVSVAFSPDNRRIVSGSWDKSVRLWDAETGAQTDRVLLGHSDRITSVAFSSDNRRIVSASWDKTLHIWDVLVSLLDMARSCDVPVLSGMCWTTADMQAQYDPILCRSNSCNAFLEFAGPIETTSSLSRDQQMGETRRSTPHSRRT</sequence>
<accession>A0A167FFE9</accession>
<dbReference type="Gene3D" id="2.130.10.10">
    <property type="entry name" value="YVTN repeat-like/Quinoprotein amine dehydrogenase"/>
    <property type="match status" value="1"/>
</dbReference>
<dbReference type="InterPro" id="IPR019775">
    <property type="entry name" value="WD40_repeat_CS"/>
</dbReference>
<feature type="compositionally biased region" description="Polar residues" evidence="4">
    <location>
        <begin position="131"/>
        <end position="140"/>
    </location>
</feature>
<keyword evidence="6" id="KW-1185">Reference proteome</keyword>
<feature type="repeat" description="WD" evidence="3">
    <location>
        <begin position="44"/>
        <end position="77"/>
    </location>
</feature>
<feature type="non-terminal residue" evidence="5">
    <location>
        <position position="1"/>
    </location>
</feature>
<protein>
    <submittedName>
        <fullName evidence="5">WD40 repeat-like protein</fullName>
    </submittedName>
</protein>